<dbReference type="InterPro" id="IPR011584">
    <property type="entry name" value="GFP-related"/>
</dbReference>
<evidence type="ECO:0000256" key="4">
    <source>
        <dbReference type="ARBA" id="ARBA00023262"/>
    </source>
</evidence>
<protein>
    <submittedName>
        <fullName evidence="5">Uncharacterized protein</fullName>
    </submittedName>
</protein>
<comment type="similarity">
    <text evidence="1">Belongs to the GFP family.</text>
</comment>
<dbReference type="Gene3D" id="2.40.155.10">
    <property type="entry name" value="Green fluorescent protein"/>
    <property type="match status" value="2"/>
</dbReference>
<organism evidence="5 6">
    <name type="scientific">Porites lobata</name>
    <dbReference type="NCBI Taxonomy" id="104759"/>
    <lineage>
        <taxon>Eukaryota</taxon>
        <taxon>Metazoa</taxon>
        <taxon>Cnidaria</taxon>
        <taxon>Anthozoa</taxon>
        <taxon>Hexacorallia</taxon>
        <taxon>Scleractinia</taxon>
        <taxon>Fungiina</taxon>
        <taxon>Poritidae</taxon>
        <taxon>Porites</taxon>
    </lineage>
</organism>
<evidence type="ECO:0000313" key="5">
    <source>
        <dbReference type="EMBL" id="CAH3046088.1"/>
    </source>
</evidence>
<keyword evidence="2" id="KW-0157">Chromophore</keyword>
<dbReference type="SUPFAM" id="SSF54511">
    <property type="entry name" value="GFP-like"/>
    <property type="match status" value="1"/>
</dbReference>
<comment type="caution">
    <text evidence="5">The sequence shown here is derived from an EMBL/GenBank/DDBJ whole genome shotgun (WGS) entry which is preliminary data.</text>
</comment>
<dbReference type="Proteomes" id="UP001159405">
    <property type="component" value="Unassembled WGS sequence"/>
</dbReference>
<sequence length="74" mass="8396">MKHVCMYVYMTGTVNKHYFEVEGDGKGKPHEAKKPVKMSGYNYVDRKLDVTSHNKDYTSVGPCEISIARHSMLG</sequence>
<dbReference type="Pfam" id="PF01353">
    <property type="entry name" value="GFP"/>
    <property type="match status" value="1"/>
</dbReference>
<proteinExistence type="inferred from homology"/>
<keyword evidence="6" id="KW-1185">Reference proteome</keyword>
<evidence type="ECO:0000313" key="6">
    <source>
        <dbReference type="Proteomes" id="UP001159405"/>
    </source>
</evidence>
<evidence type="ECO:0000256" key="3">
    <source>
        <dbReference type="ARBA" id="ARBA00023223"/>
    </source>
</evidence>
<keyword evidence="4" id="KW-0599">Photoprotein</keyword>
<dbReference type="InterPro" id="IPR009017">
    <property type="entry name" value="GFP"/>
</dbReference>
<gene>
    <name evidence="5" type="ORF">PLOB_00008354</name>
</gene>
<name>A0ABN8NAJ2_9CNID</name>
<evidence type="ECO:0000256" key="2">
    <source>
        <dbReference type="ARBA" id="ARBA00022991"/>
    </source>
</evidence>
<evidence type="ECO:0000256" key="1">
    <source>
        <dbReference type="ARBA" id="ARBA00008949"/>
    </source>
</evidence>
<keyword evidence="3" id="KW-0455">Luminescence</keyword>
<accession>A0ABN8NAJ2</accession>
<dbReference type="EMBL" id="CALNXK010000014">
    <property type="protein sequence ID" value="CAH3046088.1"/>
    <property type="molecule type" value="Genomic_DNA"/>
</dbReference>
<reference evidence="5 6" key="1">
    <citation type="submission" date="2022-05" db="EMBL/GenBank/DDBJ databases">
        <authorList>
            <consortium name="Genoscope - CEA"/>
            <person name="William W."/>
        </authorList>
    </citation>
    <scope>NUCLEOTIDE SEQUENCE [LARGE SCALE GENOMIC DNA]</scope>
</reference>